<dbReference type="AlphaFoldDB" id="A0A5E4M7P2"/>
<proteinExistence type="inferred from homology"/>
<feature type="transmembrane region" description="Helical" evidence="10">
    <location>
        <begin position="32"/>
        <end position="53"/>
    </location>
</feature>
<name>A0A5E4M7P2_9HEMI</name>
<evidence type="ECO:0000256" key="6">
    <source>
        <dbReference type="ARBA" id="ARBA00022989"/>
    </source>
</evidence>
<comment type="similarity">
    <text evidence="10">Belongs to the ELO family.</text>
</comment>
<protein>
    <recommendedName>
        <fullName evidence="10">Elongation of very long chain fatty acids protein</fullName>
        <ecNumber evidence="10">2.3.1.199</ecNumber>
    </recommendedName>
    <alternativeName>
        <fullName evidence="10">Very-long-chain 3-oxoacyl-CoA synthase</fullName>
    </alternativeName>
</protein>
<evidence type="ECO:0000256" key="1">
    <source>
        <dbReference type="ARBA" id="ARBA00004141"/>
    </source>
</evidence>
<dbReference type="Pfam" id="PF01151">
    <property type="entry name" value="ELO"/>
    <property type="match status" value="1"/>
</dbReference>
<dbReference type="PROSITE" id="PS01188">
    <property type="entry name" value="ELO"/>
    <property type="match status" value="1"/>
</dbReference>
<feature type="transmembrane region" description="Helical" evidence="10">
    <location>
        <begin position="155"/>
        <end position="172"/>
    </location>
</feature>
<dbReference type="InterPro" id="IPR030457">
    <property type="entry name" value="ELO_CS"/>
</dbReference>
<comment type="catalytic activity">
    <reaction evidence="10">
        <text>a very-long-chain acyl-CoA + malonyl-CoA + H(+) = a very-long-chain 3-oxoacyl-CoA + CO2 + CoA</text>
        <dbReference type="Rhea" id="RHEA:32727"/>
        <dbReference type="ChEBI" id="CHEBI:15378"/>
        <dbReference type="ChEBI" id="CHEBI:16526"/>
        <dbReference type="ChEBI" id="CHEBI:57287"/>
        <dbReference type="ChEBI" id="CHEBI:57384"/>
        <dbReference type="ChEBI" id="CHEBI:90725"/>
        <dbReference type="ChEBI" id="CHEBI:90736"/>
        <dbReference type="EC" id="2.3.1.199"/>
    </reaction>
</comment>
<keyword evidence="3 10" id="KW-0808">Transferase</keyword>
<evidence type="ECO:0000256" key="5">
    <source>
        <dbReference type="ARBA" id="ARBA00022832"/>
    </source>
</evidence>
<dbReference type="GO" id="GO:0042761">
    <property type="term" value="P:very long-chain fatty acid biosynthetic process"/>
    <property type="evidence" value="ECO:0007669"/>
    <property type="project" value="TreeGrafter"/>
</dbReference>
<dbReference type="PANTHER" id="PTHR11157:SF103">
    <property type="entry name" value="ELONGATION OF VERY LONG CHAIN FATTY ACIDS PROTEIN"/>
    <property type="match status" value="1"/>
</dbReference>
<dbReference type="GO" id="GO:0019367">
    <property type="term" value="P:fatty acid elongation, saturated fatty acid"/>
    <property type="evidence" value="ECO:0007669"/>
    <property type="project" value="TreeGrafter"/>
</dbReference>
<keyword evidence="6 10" id="KW-1133">Transmembrane helix</keyword>
<feature type="transmembrane region" description="Helical" evidence="10">
    <location>
        <begin position="213"/>
        <end position="236"/>
    </location>
</feature>
<evidence type="ECO:0000256" key="7">
    <source>
        <dbReference type="ARBA" id="ARBA00023098"/>
    </source>
</evidence>
<evidence type="ECO:0000256" key="4">
    <source>
        <dbReference type="ARBA" id="ARBA00022692"/>
    </source>
</evidence>
<sequence>MMDASHNMNDTQYEFSQFLTRELKSGSAIDSWLFVSSPWPICTILAAYLTFVFEIGPRLMKKREPINIKYIMLVYNLMQIVFNSTVLIYLLATPGVPNYIWNHSCHPDRSGAKNHIIYQFHSSSWYFSVSKIIDLLDTVFFVLRKKQSHISFLHVYHHVNMVITCFLHLRFIKSENAVYGTIVNSFVHVVMYSYYFLTVLGPNMQKYLWWKKYLTRIQIVQFLFGISYCVSLFAFNCTFPKSFIAYILADVAVFLFLFVKFYKKTYKRREKI</sequence>
<evidence type="ECO:0000256" key="9">
    <source>
        <dbReference type="ARBA" id="ARBA00023160"/>
    </source>
</evidence>
<feature type="transmembrane region" description="Helical" evidence="10">
    <location>
        <begin position="125"/>
        <end position="143"/>
    </location>
</feature>
<dbReference type="InterPro" id="IPR002076">
    <property type="entry name" value="ELO_fam"/>
</dbReference>
<organism evidence="11 12">
    <name type="scientific">Cinara cedri</name>
    <dbReference type="NCBI Taxonomy" id="506608"/>
    <lineage>
        <taxon>Eukaryota</taxon>
        <taxon>Metazoa</taxon>
        <taxon>Ecdysozoa</taxon>
        <taxon>Arthropoda</taxon>
        <taxon>Hexapoda</taxon>
        <taxon>Insecta</taxon>
        <taxon>Pterygota</taxon>
        <taxon>Neoptera</taxon>
        <taxon>Paraneoptera</taxon>
        <taxon>Hemiptera</taxon>
        <taxon>Sternorrhyncha</taxon>
        <taxon>Aphidomorpha</taxon>
        <taxon>Aphidoidea</taxon>
        <taxon>Aphididae</taxon>
        <taxon>Lachninae</taxon>
        <taxon>Cinara</taxon>
    </lineage>
</organism>
<keyword evidence="9 10" id="KW-0275">Fatty acid biosynthesis</keyword>
<dbReference type="EMBL" id="CABPRJ010000477">
    <property type="protein sequence ID" value="VVC28054.1"/>
    <property type="molecule type" value="Genomic_DNA"/>
</dbReference>
<dbReference type="GO" id="GO:0034625">
    <property type="term" value="P:fatty acid elongation, monounsaturated fatty acid"/>
    <property type="evidence" value="ECO:0007669"/>
    <property type="project" value="TreeGrafter"/>
</dbReference>
<accession>A0A5E4M7P2</accession>
<keyword evidence="2 10" id="KW-0444">Lipid biosynthesis</keyword>
<keyword evidence="8 10" id="KW-0472">Membrane</keyword>
<keyword evidence="5 10" id="KW-0276">Fatty acid metabolism</keyword>
<dbReference type="PANTHER" id="PTHR11157">
    <property type="entry name" value="FATTY ACID ACYL TRANSFERASE-RELATED"/>
    <property type="match status" value="1"/>
</dbReference>
<gene>
    <name evidence="11" type="ORF">CINCED_3A021481</name>
</gene>
<keyword evidence="7 10" id="KW-0443">Lipid metabolism</keyword>
<dbReference type="GO" id="GO:0005789">
    <property type="term" value="C:endoplasmic reticulum membrane"/>
    <property type="evidence" value="ECO:0007669"/>
    <property type="project" value="TreeGrafter"/>
</dbReference>
<evidence type="ECO:0000313" key="12">
    <source>
        <dbReference type="Proteomes" id="UP000325440"/>
    </source>
</evidence>
<dbReference type="GO" id="GO:0030148">
    <property type="term" value="P:sphingolipid biosynthetic process"/>
    <property type="evidence" value="ECO:0007669"/>
    <property type="project" value="TreeGrafter"/>
</dbReference>
<comment type="subcellular location">
    <subcellularLocation>
        <location evidence="1">Membrane</location>
        <topology evidence="1">Multi-pass membrane protein</topology>
    </subcellularLocation>
</comment>
<evidence type="ECO:0000256" key="10">
    <source>
        <dbReference type="RuleBase" id="RU361115"/>
    </source>
</evidence>
<dbReference type="EC" id="2.3.1.199" evidence="10"/>
<dbReference type="Proteomes" id="UP000325440">
    <property type="component" value="Unassembled WGS sequence"/>
</dbReference>
<dbReference type="OrthoDB" id="434092at2759"/>
<dbReference type="GO" id="GO:0009922">
    <property type="term" value="F:fatty acid elongase activity"/>
    <property type="evidence" value="ECO:0007669"/>
    <property type="project" value="UniProtKB-EC"/>
</dbReference>
<evidence type="ECO:0000256" key="8">
    <source>
        <dbReference type="ARBA" id="ARBA00023136"/>
    </source>
</evidence>
<reference evidence="11 12" key="1">
    <citation type="submission" date="2019-08" db="EMBL/GenBank/DDBJ databases">
        <authorList>
            <person name="Alioto T."/>
            <person name="Alioto T."/>
            <person name="Gomez Garrido J."/>
        </authorList>
    </citation>
    <scope>NUCLEOTIDE SEQUENCE [LARGE SCALE GENOMIC DNA]</scope>
</reference>
<feature type="transmembrane region" description="Helical" evidence="10">
    <location>
        <begin position="178"/>
        <end position="201"/>
    </location>
</feature>
<evidence type="ECO:0000256" key="3">
    <source>
        <dbReference type="ARBA" id="ARBA00022679"/>
    </source>
</evidence>
<evidence type="ECO:0000313" key="11">
    <source>
        <dbReference type="EMBL" id="VVC28054.1"/>
    </source>
</evidence>
<keyword evidence="4 10" id="KW-0812">Transmembrane</keyword>
<feature type="transmembrane region" description="Helical" evidence="10">
    <location>
        <begin position="73"/>
        <end position="92"/>
    </location>
</feature>
<keyword evidence="12" id="KW-1185">Reference proteome</keyword>
<evidence type="ECO:0000256" key="2">
    <source>
        <dbReference type="ARBA" id="ARBA00022516"/>
    </source>
</evidence>
<feature type="transmembrane region" description="Helical" evidence="10">
    <location>
        <begin position="242"/>
        <end position="262"/>
    </location>
</feature>
<dbReference type="GO" id="GO:0034626">
    <property type="term" value="P:fatty acid elongation, polyunsaturated fatty acid"/>
    <property type="evidence" value="ECO:0007669"/>
    <property type="project" value="TreeGrafter"/>
</dbReference>